<feature type="transmembrane region" description="Helical" evidence="2">
    <location>
        <begin position="206"/>
        <end position="223"/>
    </location>
</feature>
<dbReference type="VEuPathDB" id="FungiDB:FUN_010352"/>
<organism evidence="3 4">
    <name type="scientific">Rhizophagus irregularis</name>
    <dbReference type="NCBI Taxonomy" id="588596"/>
    <lineage>
        <taxon>Eukaryota</taxon>
        <taxon>Fungi</taxon>
        <taxon>Fungi incertae sedis</taxon>
        <taxon>Mucoromycota</taxon>
        <taxon>Glomeromycotina</taxon>
        <taxon>Glomeromycetes</taxon>
        <taxon>Glomerales</taxon>
        <taxon>Glomeraceae</taxon>
        <taxon>Rhizophagus</taxon>
    </lineage>
</organism>
<keyword evidence="2" id="KW-1133">Transmembrane helix</keyword>
<dbReference type="SUPFAM" id="SSF58100">
    <property type="entry name" value="Bacterial hemolysins"/>
    <property type="match status" value="1"/>
</dbReference>
<feature type="coiled-coil region" evidence="1">
    <location>
        <begin position="224"/>
        <end position="251"/>
    </location>
</feature>
<sequence>MVISKEESLDNLMVKVEPPNTDVFYVKDDLKEILLYFKRCEIGSFNVPFIKEKIHEIKKQGIEFHCCLQQSITQSNKLESHAENVMAYIQILEDPIFDSNRILDILETLLENARMNMEETQQIKNKYNDIKNKLSKINDEFFIRNYEDERKIQSLPEKIEELKEIDDDKDSWVTAITGICFTIGFILLICGLVSNAHRFDKSLELLGFGIVIMIISMIIDLLFKKRNKIRIRKLKNEIKELNALIELKHSEKGTDIEKLCKNLFSIIIQVEAFRTYWETQYYILDDLNRNLRSESHNLKKDCSIYQSKKVLVGPIKSRWEQVKAQCNSYTKVVRKLITEIQKT</sequence>
<name>A0A2N0SDA1_9GLOM</name>
<dbReference type="AlphaFoldDB" id="A0A2N0SDA1"/>
<proteinExistence type="predicted"/>
<gene>
    <name evidence="3" type="ORF">RhiirA1_410398</name>
</gene>
<evidence type="ECO:0000256" key="1">
    <source>
        <dbReference type="SAM" id="Coils"/>
    </source>
</evidence>
<evidence type="ECO:0000256" key="2">
    <source>
        <dbReference type="SAM" id="Phobius"/>
    </source>
</evidence>
<evidence type="ECO:0000313" key="3">
    <source>
        <dbReference type="EMBL" id="PKC73528.1"/>
    </source>
</evidence>
<keyword evidence="1" id="KW-0175">Coiled coil</keyword>
<feature type="transmembrane region" description="Helical" evidence="2">
    <location>
        <begin position="172"/>
        <end position="194"/>
    </location>
</feature>
<protein>
    <submittedName>
        <fullName evidence="3">Uncharacterized protein</fullName>
    </submittedName>
</protein>
<dbReference type="VEuPathDB" id="FungiDB:RhiirFUN_015708"/>
<accession>A0A2N0SDA1</accession>
<dbReference type="Gene3D" id="1.20.1170.10">
    <property type="match status" value="1"/>
</dbReference>
<keyword evidence="2" id="KW-0812">Transmembrane</keyword>
<evidence type="ECO:0000313" key="4">
    <source>
        <dbReference type="Proteomes" id="UP000232688"/>
    </source>
</evidence>
<feature type="coiled-coil region" evidence="1">
    <location>
        <begin position="103"/>
        <end position="140"/>
    </location>
</feature>
<comment type="caution">
    <text evidence="3">The sequence shown here is derived from an EMBL/GenBank/DDBJ whole genome shotgun (WGS) entry which is preliminary data.</text>
</comment>
<keyword evidence="2" id="KW-0472">Membrane</keyword>
<dbReference type="Proteomes" id="UP000232688">
    <property type="component" value="Unassembled WGS sequence"/>
</dbReference>
<reference evidence="3 4" key="1">
    <citation type="submission" date="2017-10" db="EMBL/GenBank/DDBJ databases">
        <title>Extensive intraspecific genome diversity in a model arbuscular mycorrhizal fungus.</title>
        <authorList>
            <person name="Chen E.C.H."/>
            <person name="Morin E."/>
            <person name="Baudet D."/>
            <person name="Noel J."/>
            <person name="Ndikumana S."/>
            <person name="Charron P."/>
            <person name="St-Onge C."/>
            <person name="Giorgi J."/>
            <person name="Grigoriev I.V."/>
            <person name="Roux C."/>
            <person name="Martin F.M."/>
            <person name="Corradi N."/>
        </authorList>
    </citation>
    <scope>NUCLEOTIDE SEQUENCE [LARGE SCALE GENOMIC DNA]</scope>
    <source>
        <strain evidence="3 4">A1</strain>
    </source>
</reference>
<reference evidence="3 4" key="2">
    <citation type="submission" date="2017-10" db="EMBL/GenBank/DDBJ databases">
        <title>Genome analyses suggest a sexual origin of heterokaryosis in a supposedly ancient asexual fungus.</title>
        <authorList>
            <person name="Corradi N."/>
            <person name="Sedzielewska K."/>
            <person name="Noel J."/>
            <person name="Charron P."/>
            <person name="Farinelli L."/>
            <person name="Marton T."/>
            <person name="Kruger M."/>
            <person name="Pelin A."/>
            <person name="Brachmann A."/>
            <person name="Corradi N."/>
        </authorList>
    </citation>
    <scope>NUCLEOTIDE SEQUENCE [LARGE SCALE GENOMIC DNA]</scope>
    <source>
        <strain evidence="3 4">A1</strain>
    </source>
</reference>
<dbReference type="VEuPathDB" id="FungiDB:RhiirA1_410398"/>
<dbReference type="EMBL" id="LLXH01000084">
    <property type="protein sequence ID" value="PKC73528.1"/>
    <property type="molecule type" value="Genomic_DNA"/>
</dbReference>